<dbReference type="InterPro" id="IPR038511">
    <property type="entry name" value="TAP42/TAP46-like_sf"/>
</dbReference>
<dbReference type="GO" id="GO:0051721">
    <property type="term" value="F:protein phosphatase 2A binding"/>
    <property type="evidence" value="ECO:0007669"/>
    <property type="project" value="TreeGrafter"/>
</dbReference>
<accession>A0A182NB55</accession>
<evidence type="ECO:0000313" key="4">
    <source>
        <dbReference type="EnsemblMetazoa" id="ADIR004881-PA"/>
    </source>
</evidence>
<dbReference type="InterPro" id="IPR007304">
    <property type="entry name" value="TAP46-like"/>
</dbReference>
<protein>
    <recommendedName>
        <fullName evidence="6">Immunoglobulin-binding protein 1</fullName>
    </recommendedName>
</protein>
<feature type="region of interest" description="Disordered" evidence="3">
    <location>
        <begin position="230"/>
        <end position="259"/>
    </location>
</feature>
<sequence length="368" mass="42856">MSEATNEIPLDRKLSEIFDEGYTAMNRLDENAAMPSNAPEFQVAIKKAIGLFEDATRLVSLVGMFSSNESYEEVPTENLRYFLLPFFLGQMTLRLCNTNRAEVVEVAEVYFKDFLKRCENYRLYETPDTDNDAARNELAIVPGAQGDKMRELQRMGQERNEKIRKFQEKKELEEKIKQLRYVVEQAETKIDEETKREFYLSLLKSATIESQDELESVGREKQLLQFLAANARHRTDDDNGDEESPRSGHASKRRPVKPLKPIIITRDAVQKAVYGLGYPSLPTMTVAEFYEQRVAEGIFPDPERMKEVNKNSLMNRVHQDNAAEQDREDEQQERLIERDDEEYLARQRAKDEFKDEHRRGEGNRHNRS</sequence>
<feature type="coiled-coil region" evidence="2">
    <location>
        <begin position="149"/>
        <end position="196"/>
    </location>
</feature>
<dbReference type="VEuPathDB" id="VectorBase:ADIR004881"/>
<evidence type="ECO:0000313" key="5">
    <source>
        <dbReference type="Proteomes" id="UP000075884"/>
    </source>
</evidence>
<reference evidence="5" key="1">
    <citation type="submission" date="2013-03" db="EMBL/GenBank/DDBJ databases">
        <title>The Genome Sequence of Anopheles dirus WRAIR2.</title>
        <authorList>
            <consortium name="The Broad Institute Genomics Platform"/>
            <person name="Neafsey D.E."/>
            <person name="Walton C."/>
            <person name="Walker B."/>
            <person name="Young S.K."/>
            <person name="Zeng Q."/>
            <person name="Gargeya S."/>
            <person name="Fitzgerald M."/>
            <person name="Haas B."/>
            <person name="Abouelleil A."/>
            <person name="Allen A.W."/>
            <person name="Alvarado L."/>
            <person name="Arachchi H.M."/>
            <person name="Berlin A.M."/>
            <person name="Chapman S.B."/>
            <person name="Gainer-Dewar J."/>
            <person name="Goldberg J."/>
            <person name="Griggs A."/>
            <person name="Gujja S."/>
            <person name="Hansen M."/>
            <person name="Howarth C."/>
            <person name="Imamovic A."/>
            <person name="Ireland A."/>
            <person name="Larimer J."/>
            <person name="McCowan C."/>
            <person name="Murphy C."/>
            <person name="Pearson M."/>
            <person name="Poon T.W."/>
            <person name="Priest M."/>
            <person name="Roberts A."/>
            <person name="Saif S."/>
            <person name="Shea T."/>
            <person name="Sisk P."/>
            <person name="Sykes S."/>
            <person name="Wortman J."/>
            <person name="Nusbaum C."/>
            <person name="Birren B."/>
        </authorList>
    </citation>
    <scope>NUCLEOTIDE SEQUENCE [LARGE SCALE GENOMIC DNA]</scope>
    <source>
        <strain evidence="5">WRAIR2</strain>
    </source>
</reference>
<organism evidence="4 5">
    <name type="scientific">Anopheles dirus</name>
    <dbReference type="NCBI Taxonomy" id="7168"/>
    <lineage>
        <taxon>Eukaryota</taxon>
        <taxon>Metazoa</taxon>
        <taxon>Ecdysozoa</taxon>
        <taxon>Arthropoda</taxon>
        <taxon>Hexapoda</taxon>
        <taxon>Insecta</taxon>
        <taxon>Pterygota</taxon>
        <taxon>Neoptera</taxon>
        <taxon>Endopterygota</taxon>
        <taxon>Diptera</taxon>
        <taxon>Nematocera</taxon>
        <taxon>Culicoidea</taxon>
        <taxon>Culicidae</taxon>
        <taxon>Anophelinae</taxon>
        <taxon>Anopheles</taxon>
    </lineage>
</organism>
<dbReference type="AlphaFoldDB" id="A0A182NB55"/>
<dbReference type="Gene3D" id="1.25.40.540">
    <property type="entry name" value="TAP42-like family"/>
    <property type="match status" value="1"/>
</dbReference>
<name>A0A182NB55_9DIPT</name>
<keyword evidence="2" id="KW-0175">Coiled coil</keyword>
<dbReference type="GO" id="GO:0035303">
    <property type="term" value="P:regulation of dephosphorylation"/>
    <property type="evidence" value="ECO:0007669"/>
    <property type="project" value="TreeGrafter"/>
</dbReference>
<reference evidence="4" key="2">
    <citation type="submission" date="2020-05" db="UniProtKB">
        <authorList>
            <consortium name="EnsemblMetazoa"/>
        </authorList>
    </citation>
    <scope>IDENTIFICATION</scope>
    <source>
        <strain evidence="4">WRAIR2</strain>
    </source>
</reference>
<dbReference type="GO" id="GO:0005829">
    <property type="term" value="C:cytosol"/>
    <property type="evidence" value="ECO:0007669"/>
    <property type="project" value="TreeGrafter"/>
</dbReference>
<comment type="similarity">
    <text evidence="1">Belongs to the IGBP1/TAP42 family.</text>
</comment>
<dbReference type="STRING" id="7168.A0A182NB55"/>
<evidence type="ECO:0000256" key="1">
    <source>
        <dbReference type="ARBA" id="ARBA00034730"/>
    </source>
</evidence>
<dbReference type="GO" id="GO:0009966">
    <property type="term" value="P:regulation of signal transduction"/>
    <property type="evidence" value="ECO:0007669"/>
    <property type="project" value="InterPro"/>
</dbReference>
<evidence type="ECO:0000256" key="2">
    <source>
        <dbReference type="SAM" id="Coils"/>
    </source>
</evidence>
<dbReference type="EnsemblMetazoa" id="ADIR004881-RA">
    <property type="protein sequence ID" value="ADIR004881-PA"/>
    <property type="gene ID" value="ADIR004881"/>
</dbReference>
<dbReference type="PANTHER" id="PTHR10933">
    <property type="entry name" value="IMMUNOGLOBULIN-BINDING PROTEIN 1"/>
    <property type="match status" value="1"/>
</dbReference>
<dbReference type="Pfam" id="PF04177">
    <property type="entry name" value="TAP42"/>
    <property type="match status" value="1"/>
</dbReference>
<feature type="compositionally biased region" description="Basic and acidic residues" evidence="3">
    <location>
        <begin position="332"/>
        <end position="368"/>
    </location>
</feature>
<dbReference type="PANTHER" id="PTHR10933:SF9">
    <property type="entry name" value="IMMUNOGLOBULIN-BINDING PROTEIN 1"/>
    <property type="match status" value="1"/>
</dbReference>
<evidence type="ECO:0008006" key="6">
    <source>
        <dbReference type="Google" id="ProtNLM"/>
    </source>
</evidence>
<dbReference type="Proteomes" id="UP000075884">
    <property type="component" value="Unassembled WGS sequence"/>
</dbReference>
<keyword evidence="5" id="KW-1185">Reference proteome</keyword>
<feature type="region of interest" description="Disordered" evidence="3">
    <location>
        <begin position="316"/>
        <end position="368"/>
    </location>
</feature>
<evidence type="ECO:0000256" key="3">
    <source>
        <dbReference type="SAM" id="MobiDB-lite"/>
    </source>
</evidence>
<dbReference type="FunFam" id="1.25.40.540:FF:000003">
    <property type="entry name" value="Immunoglobulin (CD79A)-binding protein 1"/>
    <property type="match status" value="1"/>
</dbReference>
<proteinExistence type="inferred from homology"/>